<dbReference type="Gene3D" id="3.90.190.10">
    <property type="entry name" value="Protein tyrosine phosphatase superfamily"/>
    <property type="match status" value="1"/>
</dbReference>
<feature type="region of interest" description="Disordered" evidence="1">
    <location>
        <begin position="102"/>
        <end position="127"/>
    </location>
</feature>
<dbReference type="GO" id="GO:0009738">
    <property type="term" value="P:abscisic acid-activated signaling pathway"/>
    <property type="evidence" value="ECO:0007669"/>
    <property type="project" value="InterPro"/>
</dbReference>
<evidence type="ECO:0000256" key="1">
    <source>
        <dbReference type="SAM" id="MobiDB-lite"/>
    </source>
</evidence>
<dbReference type="Gramene" id="ONIVA02G33260.1">
    <property type="protein sequence ID" value="ONIVA02G33260.1"/>
    <property type="gene ID" value="ONIVA02G33260"/>
</dbReference>
<dbReference type="GO" id="GO:0005634">
    <property type="term" value="C:nucleus"/>
    <property type="evidence" value="ECO:0007669"/>
    <property type="project" value="TreeGrafter"/>
</dbReference>
<reference evidence="3" key="1">
    <citation type="submission" date="2015-04" db="UniProtKB">
        <authorList>
            <consortium name="EnsemblPlants"/>
        </authorList>
    </citation>
    <scope>IDENTIFICATION</scope>
    <source>
        <strain evidence="3">SL10</strain>
    </source>
</reference>
<dbReference type="STRING" id="4536.A0A0E0GCA1"/>
<dbReference type="eggNOG" id="KOG1716">
    <property type="taxonomic scope" value="Eukaryota"/>
</dbReference>
<dbReference type="SUPFAM" id="SSF52799">
    <property type="entry name" value="(Phosphotyrosine protein) phosphatases II"/>
    <property type="match status" value="2"/>
</dbReference>
<dbReference type="InterPro" id="IPR020422">
    <property type="entry name" value="TYR_PHOSPHATASE_DUAL_dom"/>
</dbReference>
<dbReference type="SMART" id="SM00195">
    <property type="entry name" value="DSPc"/>
    <property type="match status" value="1"/>
</dbReference>
<accession>A0A0E0GCA1</accession>
<dbReference type="EnsemblPlants" id="ONIVA02G33260.1">
    <property type="protein sequence ID" value="ONIVA02G33260.1"/>
    <property type="gene ID" value="ONIVA02G33260"/>
</dbReference>
<feature type="domain" description="Tyrosine-protein phosphatase" evidence="2">
    <location>
        <begin position="174"/>
        <end position="338"/>
    </location>
</feature>
<dbReference type="GO" id="GO:0009734">
    <property type="term" value="P:auxin-activated signaling pathway"/>
    <property type="evidence" value="ECO:0007669"/>
    <property type="project" value="InterPro"/>
</dbReference>
<dbReference type="InterPro" id="IPR029021">
    <property type="entry name" value="Prot-tyrosine_phosphatase-like"/>
</dbReference>
<evidence type="ECO:0000313" key="3">
    <source>
        <dbReference type="EnsemblPlants" id="ONIVA02G33260.1"/>
    </source>
</evidence>
<dbReference type="InterPro" id="IPR000340">
    <property type="entry name" value="Dual-sp_phosphatase_cat-dom"/>
</dbReference>
<evidence type="ECO:0000313" key="4">
    <source>
        <dbReference type="Proteomes" id="UP000006591"/>
    </source>
</evidence>
<dbReference type="Pfam" id="PF00782">
    <property type="entry name" value="DSPc"/>
    <property type="match status" value="2"/>
</dbReference>
<dbReference type="OMA" id="KGWNLAQ"/>
<name>A0A0E0GCA1_ORYNI</name>
<keyword evidence="4" id="KW-1185">Reference proteome</keyword>
<dbReference type="PANTHER" id="PTHR47244">
    <property type="entry name" value="PROTEIN-TYROSINE-PHOSPHATASE IBR5"/>
    <property type="match status" value="1"/>
</dbReference>
<protein>
    <recommendedName>
        <fullName evidence="2">Tyrosine-protein phosphatase domain-containing protein</fullName>
    </recommendedName>
</protein>
<organism evidence="3">
    <name type="scientific">Oryza nivara</name>
    <name type="common">Indian wild rice</name>
    <name type="synonym">Oryza sativa f. spontanea</name>
    <dbReference type="NCBI Taxonomy" id="4536"/>
    <lineage>
        <taxon>Eukaryota</taxon>
        <taxon>Viridiplantae</taxon>
        <taxon>Streptophyta</taxon>
        <taxon>Embryophyta</taxon>
        <taxon>Tracheophyta</taxon>
        <taxon>Spermatophyta</taxon>
        <taxon>Magnoliopsida</taxon>
        <taxon>Liliopsida</taxon>
        <taxon>Poales</taxon>
        <taxon>Poaceae</taxon>
        <taxon>BOP clade</taxon>
        <taxon>Oryzoideae</taxon>
        <taxon>Oryzeae</taxon>
        <taxon>Oryzinae</taxon>
        <taxon>Oryza</taxon>
    </lineage>
</organism>
<dbReference type="AlphaFoldDB" id="A0A0E0GCA1"/>
<reference evidence="3" key="2">
    <citation type="submission" date="2018-04" db="EMBL/GenBank/DDBJ databases">
        <title>OnivRS2 (Oryza nivara Reference Sequence Version 2).</title>
        <authorList>
            <person name="Zhang J."/>
            <person name="Kudrna D."/>
            <person name="Lee S."/>
            <person name="Talag J."/>
            <person name="Rajasekar S."/>
            <person name="Welchert J."/>
            <person name="Hsing Y.-I."/>
            <person name="Wing R.A."/>
        </authorList>
    </citation>
    <scope>NUCLEOTIDE SEQUENCE [LARGE SCALE GENOMIC DNA]</scope>
    <source>
        <strain evidence="3">SL10</strain>
    </source>
</reference>
<proteinExistence type="predicted"/>
<dbReference type="GO" id="GO:0033549">
    <property type="term" value="F:MAP kinase phosphatase activity"/>
    <property type="evidence" value="ECO:0007669"/>
    <property type="project" value="InterPro"/>
</dbReference>
<feature type="compositionally biased region" description="Gly residues" evidence="1">
    <location>
        <begin position="115"/>
        <end position="126"/>
    </location>
</feature>
<dbReference type="HOGENOM" id="CLU_053611_0_0_1"/>
<dbReference type="PANTHER" id="PTHR47244:SF2">
    <property type="entry name" value="OS02G0720300 PROTEIN"/>
    <property type="match status" value="1"/>
</dbReference>
<sequence>MKNNQYGVLALYFIKMISLRVISPYAISPTLYEYDTAITAETIPAVQIHIDGSVFLLPNQMPKFFFKKNSQKAEKLCVRKKKKKKRKTQLRTLPFAPSARAATGLPHHHHRPIERGGGCGEAGGGGEMRKRERENPCEICGHYHNSEEGERCGVCGHRSGPVAGEPPATLDPAFPTEVLKDFLFLGSYNNASRSEVLKTLSITHILNTVPDCQNLYRNSFTYHCIQDERSLDFDGANRFLEQCERETSRVLVHCMSGKNRCDSSVVSIHVVSIVVNDRLILLWYKISRSAAIVIGYLMKSRGWRLPQSYQWVKDRRPQVQLTDASQHQLVEYEQKLFGPNVGAPAQSSVPTESFRPLGFGFPKPAGDIQAPVFNQQPVPSIFERVNPSNIPSNFTFGAMEANTPMDDNGAPAPTSGDNPMDSS</sequence>
<dbReference type="PROSITE" id="PS50054">
    <property type="entry name" value="TYR_PHOSPHATASE_DUAL"/>
    <property type="match status" value="1"/>
</dbReference>
<dbReference type="InterPro" id="IPR044212">
    <property type="entry name" value="IBR5-like"/>
</dbReference>
<evidence type="ECO:0000259" key="2">
    <source>
        <dbReference type="PROSITE" id="PS50054"/>
    </source>
</evidence>
<feature type="region of interest" description="Disordered" evidence="1">
    <location>
        <begin position="393"/>
        <end position="423"/>
    </location>
</feature>
<dbReference type="Proteomes" id="UP000006591">
    <property type="component" value="Chromosome 2"/>
</dbReference>